<evidence type="ECO:0000313" key="5">
    <source>
        <dbReference type="EMBL" id="NIA57716.1"/>
    </source>
</evidence>
<feature type="domain" description="SGNH hydrolase-type esterase" evidence="4">
    <location>
        <begin position="34"/>
        <end position="201"/>
    </location>
</feature>
<name>A0ABX0PLM2_9BURK</name>
<dbReference type="SUPFAM" id="SSF52266">
    <property type="entry name" value="SGNH hydrolase"/>
    <property type="match status" value="1"/>
</dbReference>
<keyword evidence="2 5" id="KW-0378">Hydrolase</keyword>
<dbReference type="PANTHER" id="PTHR43695">
    <property type="entry name" value="PUTATIVE (AFU_ORTHOLOGUE AFUA_2G17250)-RELATED"/>
    <property type="match status" value="1"/>
</dbReference>
<evidence type="ECO:0000256" key="1">
    <source>
        <dbReference type="ARBA" id="ARBA00008668"/>
    </source>
</evidence>
<dbReference type="InterPro" id="IPR013830">
    <property type="entry name" value="SGNH_hydro"/>
</dbReference>
<dbReference type="Pfam" id="PF13472">
    <property type="entry name" value="Lipase_GDSL_2"/>
    <property type="match status" value="1"/>
</dbReference>
<proteinExistence type="inferred from homology"/>
<comment type="similarity">
    <text evidence="1">Belongs to the 'GDSL' lipolytic enzyme family.</text>
</comment>
<keyword evidence="6" id="KW-1185">Reference proteome</keyword>
<dbReference type="Proteomes" id="UP000716322">
    <property type="component" value="Unassembled WGS sequence"/>
</dbReference>
<keyword evidence="3" id="KW-0732">Signal</keyword>
<dbReference type="InterPro" id="IPR037459">
    <property type="entry name" value="RhgT-like"/>
</dbReference>
<gene>
    <name evidence="5" type="ORF">HAV22_29225</name>
</gene>
<dbReference type="PANTHER" id="PTHR43695:SF1">
    <property type="entry name" value="RHAMNOGALACTURONAN ACETYLESTERASE"/>
    <property type="match status" value="1"/>
</dbReference>
<feature type="chain" id="PRO_5047268556" evidence="3">
    <location>
        <begin position="24"/>
        <end position="274"/>
    </location>
</feature>
<organism evidence="5 6">
    <name type="scientific">Telluria antibiotica</name>
    <dbReference type="NCBI Taxonomy" id="2717319"/>
    <lineage>
        <taxon>Bacteria</taxon>
        <taxon>Pseudomonadati</taxon>
        <taxon>Pseudomonadota</taxon>
        <taxon>Betaproteobacteria</taxon>
        <taxon>Burkholderiales</taxon>
        <taxon>Oxalobacteraceae</taxon>
        <taxon>Telluria group</taxon>
        <taxon>Telluria</taxon>
    </lineage>
</organism>
<evidence type="ECO:0000313" key="6">
    <source>
        <dbReference type="Proteomes" id="UP000716322"/>
    </source>
</evidence>
<dbReference type="Gene3D" id="3.40.50.1110">
    <property type="entry name" value="SGNH hydrolase"/>
    <property type="match status" value="1"/>
</dbReference>
<dbReference type="RefSeq" id="WP_166864845.1">
    <property type="nucleotide sequence ID" value="NZ_JAAQOM010000026.1"/>
</dbReference>
<sequence length="274" mass="29500">MRNTLAIGLALILSILDAATVQAAEPKPVRFILVGDSTMARTSGYGNAFCERVIVADTCLNLARAGRSSASFRGEGRWDEVQGLLRGAAAYRATYVLIQFGHNDQPGKPGHSTDLASEFPANMMRYARDVRALGGVPVLVTPLTRRNFVDGVLDNNLRPWADAALKVGRQEHVAVLDLNADSYTAVQAMGQDEADTLAVEPRPAGWVGPAVLPGSPGYGLATPENVRQPSALRTAFDRTHLGRKGSAFFSRMVETELNKALPELRAEFSPEIAQ</sequence>
<feature type="signal peptide" evidence="3">
    <location>
        <begin position="1"/>
        <end position="23"/>
    </location>
</feature>
<accession>A0ABX0PLM2</accession>
<evidence type="ECO:0000259" key="4">
    <source>
        <dbReference type="Pfam" id="PF13472"/>
    </source>
</evidence>
<evidence type="ECO:0000256" key="3">
    <source>
        <dbReference type="SAM" id="SignalP"/>
    </source>
</evidence>
<evidence type="ECO:0000256" key="2">
    <source>
        <dbReference type="ARBA" id="ARBA00022801"/>
    </source>
</evidence>
<dbReference type="EMBL" id="JAAQOM010000026">
    <property type="protein sequence ID" value="NIA57716.1"/>
    <property type="molecule type" value="Genomic_DNA"/>
</dbReference>
<protein>
    <submittedName>
        <fullName evidence="5">Hydrolase</fullName>
    </submittedName>
</protein>
<dbReference type="GO" id="GO:0016787">
    <property type="term" value="F:hydrolase activity"/>
    <property type="evidence" value="ECO:0007669"/>
    <property type="project" value="UniProtKB-KW"/>
</dbReference>
<dbReference type="InterPro" id="IPR036514">
    <property type="entry name" value="SGNH_hydro_sf"/>
</dbReference>
<reference evidence="5 6" key="1">
    <citation type="submission" date="2020-03" db="EMBL/GenBank/DDBJ databases">
        <title>Genome sequence of strain Massilia sp. TW-1.</title>
        <authorList>
            <person name="Chaudhary D.K."/>
        </authorList>
    </citation>
    <scope>NUCLEOTIDE SEQUENCE [LARGE SCALE GENOMIC DNA]</scope>
    <source>
        <strain evidence="5 6">TW-1</strain>
    </source>
</reference>
<comment type="caution">
    <text evidence="5">The sequence shown here is derived from an EMBL/GenBank/DDBJ whole genome shotgun (WGS) entry which is preliminary data.</text>
</comment>